<reference evidence="2 3" key="1">
    <citation type="submission" date="2024-10" db="EMBL/GenBank/DDBJ databases">
        <title>The Natural Products Discovery Center: Release of the First 8490 Sequenced Strains for Exploring Actinobacteria Biosynthetic Diversity.</title>
        <authorList>
            <person name="Kalkreuter E."/>
            <person name="Kautsar S.A."/>
            <person name="Yang D."/>
            <person name="Bader C.D."/>
            <person name="Teijaro C.N."/>
            <person name="Fluegel L."/>
            <person name="Davis C.M."/>
            <person name="Simpson J.R."/>
            <person name="Lauterbach L."/>
            <person name="Steele A.D."/>
            <person name="Gui C."/>
            <person name="Meng S."/>
            <person name="Li G."/>
            <person name="Viehrig K."/>
            <person name="Ye F."/>
            <person name="Su P."/>
            <person name="Kiefer A.F."/>
            <person name="Nichols A."/>
            <person name="Cepeda A.J."/>
            <person name="Yan W."/>
            <person name="Fan B."/>
            <person name="Jiang Y."/>
            <person name="Adhikari A."/>
            <person name="Zheng C.-J."/>
            <person name="Schuster L."/>
            <person name="Cowan T.M."/>
            <person name="Smanski M.J."/>
            <person name="Chevrette M.G."/>
            <person name="De Carvalho L.P.S."/>
            <person name="Shen B."/>
        </authorList>
    </citation>
    <scope>NUCLEOTIDE SEQUENCE [LARGE SCALE GENOMIC DNA]</scope>
    <source>
        <strain evidence="2 3">NPDC087581</strain>
    </source>
</reference>
<feature type="transmembrane region" description="Helical" evidence="1">
    <location>
        <begin position="168"/>
        <end position="186"/>
    </location>
</feature>
<evidence type="ECO:0000313" key="2">
    <source>
        <dbReference type="EMBL" id="MFJ2677477.1"/>
    </source>
</evidence>
<feature type="transmembrane region" description="Helical" evidence="1">
    <location>
        <begin position="33"/>
        <end position="50"/>
    </location>
</feature>
<dbReference type="EMBL" id="JBIUWZ010000005">
    <property type="protein sequence ID" value="MFJ2677477.1"/>
    <property type="molecule type" value="Genomic_DNA"/>
</dbReference>
<keyword evidence="3" id="KW-1185">Reference proteome</keyword>
<gene>
    <name evidence="2" type="ORF">ACIOWJ_05160</name>
</gene>
<keyword evidence="1" id="KW-0812">Transmembrane</keyword>
<comment type="caution">
    <text evidence="2">The sequence shown here is derived from an EMBL/GenBank/DDBJ whole genome shotgun (WGS) entry which is preliminary data.</text>
</comment>
<evidence type="ECO:0008006" key="4">
    <source>
        <dbReference type="Google" id="ProtNLM"/>
    </source>
</evidence>
<name>A0ABW8DV43_9PSED</name>
<protein>
    <recommendedName>
        <fullName evidence="4">MFS transporter permease</fullName>
    </recommendedName>
</protein>
<keyword evidence="1" id="KW-0472">Membrane</keyword>
<evidence type="ECO:0000313" key="3">
    <source>
        <dbReference type="Proteomes" id="UP001617213"/>
    </source>
</evidence>
<dbReference type="RefSeq" id="WP_181644118.1">
    <property type="nucleotide sequence ID" value="NZ_JAAOWU010000016.1"/>
</dbReference>
<sequence length="188" mass="21210">MSIAENPYAPPQADLTLAAARPAAFFVVAHRKLLVMMLLSYGLYGFYWLYKHWDAYRSATGARVLPVVRAFFSIFFAYSLVLKIKRALDLKDASYRWWPRCFALGWIGCAFLPYTYIWFVSPLTVVKVGVCFTIVQVAVMVQIQLAVNHLEDDPKGEANSRFTWANGIWIVIGVSLWALGIASAFLTA</sequence>
<dbReference type="Proteomes" id="UP001617213">
    <property type="component" value="Unassembled WGS sequence"/>
</dbReference>
<evidence type="ECO:0000256" key="1">
    <source>
        <dbReference type="SAM" id="Phobius"/>
    </source>
</evidence>
<organism evidence="2 3">
    <name type="scientific">Pseudomonas sivasensis</name>
    <dbReference type="NCBI Taxonomy" id="1880678"/>
    <lineage>
        <taxon>Bacteria</taxon>
        <taxon>Pseudomonadati</taxon>
        <taxon>Pseudomonadota</taxon>
        <taxon>Gammaproteobacteria</taxon>
        <taxon>Pseudomonadales</taxon>
        <taxon>Pseudomonadaceae</taxon>
        <taxon>Pseudomonas</taxon>
    </lineage>
</organism>
<accession>A0ABW8DV43</accession>
<proteinExistence type="predicted"/>
<feature type="transmembrane region" description="Helical" evidence="1">
    <location>
        <begin position="101"/>
        <end position="119"/>
    </location>
</feature>
<feature type="transmembrane region" description="Helical" evidence="1">
    <location>
        <begin position="62"/>
        <end position="81"/>
    </location>
</feature>
<keyword evidence="1" id="KW-1133">Transmembrane helix</keyword>
<feature type="transmembrane region" description="Helical" evidence="1">
    <location>
        <begin position="125"/>
        <end position="147"/>
    </location>
</feature>